<name>A0A835G1Z6_SPOEX</name>
<reference evidence="3" key="1">
    <citation type="submission" date="2020-08" db="EMBL/GenBank/DDBJ databases">
        <title>Spodoptera exigua strain:BAW_Kor-Di-RS1 Genome sequencing and assembly.</title>
        <authorList>
            <person name="Kim J."/>
            <person name="Nam H.Y."/>
            <person name="Kwon M."/>
            <person name="Choi J.H."/>
            <person name="Cho S.R."/>
            <person name="Kim G.-H."/>
        </authorList>
    </citation>
    <scope>NUCLEOTIDE SEQUENCE</scope>
    <source>
        <strain evidence="3">BAW_Kor-Di-RS1</strain>
        <tissue evidence="3">Whole-body</tissue>
    </source>
</reference>
<evidence type="ECO:0000256" key="2">
    <source>
        <dbReference type="ARBA" id="ARBA00022638"/>
    </source>
</evidence>
<dbReference type="EMBL" id="JACKWZ010000864">
    <property type="protein sequence ID" value="KAF9404870.1"/>
    <property type="molecule type" value="Genomic_DNA"/>
</dbReference>
<dbReference type="InterPro" id="IPR023347">
    <property type="entry name" value="Lysozyme_dom_sf"/>
</dbReference>
<dbReference type="GO" id="GO:0003796">
    <property type="term" value="F:lysozyme activity"/>
    <property type="evidence" value="ECO:0007669"/>
    <property type="project" value="InterPro"/>
</dbReference>
<gene>
    <name evidence="3" type="ORF">HW555_014126</name>
</gene>
<dbReference type="Gene3D" id="1.10.530.40">
    <property type="match status" value="1"/>
</dbReference>
<evidence type="ECO:0000313" key="3">
    <source>
        <dbReference type="EMBL" id="KAF9404870.1"/>
    </source>
</evidence>
<dbReference type="SUPFAM" id="SSF53955">
    <property type="entry name" value="Lysozyme-like"/>
    <property type="match status" value="1"/>
</dbReference>
<sequence length="127" mass="14675">MGSRQWQAAANEMKKYVYAGGEILQGLVNRRNDEASLFLDTNASTTEETKKKEEFLMWVFYQANNNVPVRWFNGEHAYPLAHADERKAINDIYKANTGKDVPVLTHWKDATPYHNRLANVLNRKADF</sequence>
<accession>A0A835G1Z6</accession>
<protein>
    <submittedName>
        <fullName evidence="3">Uncharacterized protein</fullName>
    </submittedName>
</protein>
<dbReference type="GO" id="GO:0009253">
    <property type="term" value="P:peptidoglycan catabolic process"/>
    <property type="evidence" value="ECO:0007669"/>
    <property type="project" value="InterPro"/>
</dbReference>
<dbReference type="GO" id="GO:0031640">
    <property type="term" value="P:killing of cells of another organism"/>
    <property type="evidence" value="ECO:0007669"/>
    <property type="project" value="UniProtKB-KW"/>
</dbReference>
<keyword evidence="1" id="KW-0929">Antimicrobial</keyword>
<dbReference type="InterPro" id="IPR023346">
    <property type="entry name" value="Lysozyme-like_dom_sf"/>
</dbReference>
<dbReference type="InterPro" id="IPR002196">
    <property type="entry name" value="Glyco_hydro_24"/>
</dbReference>
<dbReference type="GO" id="GO:0042742">
    <property type="term" value="P:defense response to bacterium"/>
    <property type="evidence" value="ECO:0007669"/>
    <property type="project" value="UniProtKB-KW"/>
</dbReference>
<keyword evidence="4" id="KW-1185">Reference proteome</keyword>
<organism evidence="3 4">
    <name type="scientific">Spodoptera exigua</name>
    <name type="common">Beet armyworm</name>
    <name type="synonym">Noctua fulgens</name>
    <dbReference type="NCBI Taxonomy" id="7107"/>
    <lineage>
        <taxon>Eukaryota</taxon>
        <taxon>Metazoa</taxon>
        <taxon>Ecdysozoa</taxon>
        <taxon>Arthropoda</taxon>
        <taxon>Hexapoda</taxon>
        <taxon>Insecta</taxon>
        <taxon>Pterygota</taxon>
        <taxon>Neoptera</taxon>
        <taxon>Endopterygota</taxon>
        <taxon>Lepidoptera</taxon>
        <taxon>Glossata</taxon>
        <taxon>Ditrysia</taxon>
        <taxon>Noctuoidea</taxon>
        <taxon>Noctuidae</taxon>
        <taxon>Amphipyrinae</taxon>
        <taxon>Spodoptera</taxon>
    </lineage>
</organism>
<evidence type="ECO:0000313" key="4">
    <source>
        <dbReference type="Proteomes" id="UP000648187"/>
    </source>
</evidence>
<evidence type="ECO:0000256" key="1">
    <source>
        <dbReference type="ARBA" id="ARBA00022529"/>
    </source>
</evidence>
<proteinExistence type="predicted"/>
<dbReference type="GO" id="GO:0016998">
    <property type="term" value="P:cell wall macromolecule catabolic process"/>
    <property type="evidence" value="ECO:0007669"/>
    <property type="project" value="InterPro"/>
</dbReference>
<dbReference type="Pfam" id="PF00959">
    <property type="entry name" value="Phage_lysozyme"/>
    <property type="match status" value="1"/>
</dbReference>
<keyword evidence="2" id="KW-0081">Bacteriolytic enzyme</keyword>
<dbReference type="Proteomes" id="UP000648187">
    <property type="component" value="Unassembled WGS sequence"/>
</dbReference>
<comment type="caution">
    <text evidence="3">The sequence shown here is derived from an EMBL/GenBank/DDBJ whole genome shotgun (WGS) entry which is preliminary data.</text>
</comment>
<dbReference type="AlphaFoldDB" id="A0A835G1Z6"/>